<reference evidence="9" key="1">
    <citation type="submission" date="2020-02" db="EMBL/GenBank/DDBJ databases">
        <authorList>
            <person name="Meier V. D."/>
        </authorList>
    </citation>
    <scope>NUCLEOTIDE SEQUENCE</scope>
    <source>
        <strain evidence="9">AVDCRST_MAG82</strain>
    </source>
</reference>
<evidence type="ECO:0000259" key="8">
    <source>
        <dbReference type="Pfam" id="PF17042"/>
    </source>
</evidence>
<dbReference type="InterPro" id="IPR031475">
    <property type="entry name" value="NBD_C"/>
</dbReference>
<dbReference type="InterPro" id="IPR037051">
    <property type="entry name" value="4-carb_acid_sugar_kinase_N_sf"/>
</dbReference>
<evidence type="ECO:0000259" key="7">
    <source>
        <dbReference type="Pfam" id="PF07005"/>
    </source>
</evidence>
<keyword evidence="4" id="KW-0418">Kinase</keyword>
<dbReference type="Pfam" id="PF07005">
    <property type="entry name" value="SBD_N"/>
    <property type="match status" value="1"/>
</dbReference>
<dbReference type="SUPFAM" id="SSF142764">
    <property type="entry name" value="YgbK-like"/>
    <property type="match status" value="1"/>
</dbReference>
<keyword evidence="5" id="KW-0067">ATP-binding</keyword>
<dbReference type="InterPro" id="IPR010737">
    <property type="entry name" value="4-carb_acid_sugar_kinase_N"/>
</dbReference>
<accession>A0A6J4P473</accession>
<dbReference type="Gene3D" id="3.40.980.20">
    <property type="entry name" value="Four-carbon acid sugar kinase, nucleotide binding domain"/>
    <property type="match status" value="1"/>
</dbReference>
<evidence type="ECO:0000256" key="1">
    <source>
        <dbReference type="ARBA" id="ARBA00005715"/>
    </source>
</evidence>
<feature type="domain" description="Four-carbon acid sugar kinase nucleotide binding" evidence="8">
    <location>
        <begin position="237"/>
        <end position="379"/>
    </location>
</feature>
<dbReference type="Pfam" id="PF17042">
    <property type="entry name" value="NBD_C"/>
    <property type="match status" value="1"/>
</dbReference>
<keyword evidence="6" id="KW-0119">Carbohydrate metabolism</keyword>
<keyword evidence="2" id="KW-0808">Transferase</keyword>
<keyword evidence="3" id="KW-0547">Nucleotide-binding</keyword>
<dbReference type="GO" id="GO:0005524">
    <property type="term" value="F:ATP binding"/>
    <property type="evidence" value="ECO:0007669"/>
    <property type="project" value="UniProtKB-KW"/>
</dbReference>
<dbReference type="Gene3D" id="3.40.50.10840">
    <property type="entry name" value="Putative sugar-binding, N-terminal domain"/>
    <property type="match status" value="1"/>
</dbReference>
<feature type="domain" description="Four-carbon acid sugar kinase N-terminal" evidence="7">
    <location>
        <begin position="3"/>
        <end position="214"/>
    </location>
</feature>
<dbReference type="AlphaFoldDB" id="A0A6J4P473"/>
<evidence type="ECO:0000256" key="4">
    <source>
        <dbReference type="ARBA" id="ARBA00022777"/>
    </source>
</evidence>
<dbReference type="InterPro" id="IPR042213">
    <property type="entry name" value="NBD_C_sf"/>
</dbReference>
<evidence type="ECO:0000256" key="2">
    <source>
        <dbReference type="ARBA" id="ARBA00022679"/>
    </source>
</evidence>
<dbReference type="EMBL" id="CADCVA010000066">
    <property type="protein sequence ID" value="CAA9405811.1"/>
    <property type="molecule type" value="Genomic_DNA"/>
</dbReference>
<proteinExistence type="inferred from homology"/>
<gene>
    <name evidence="9" type="ORF">AVDCRST_MAG82-468</name>
</gene>
<evidence type="ECO:0000256" key="3">
    <source>
        <dbReference type="ARBA" id="ARBA00022741"/>
    </source>
</evidence>
<dbReference type="GO" id="GO:0016301">
    <property type="term" value="F:kinase activity"/>
    <property type="evidence" value="ECO:0007669"/>
    <property type="project" value="UniProtKB-KW"/>
</dbReference>
<sequence length="394" mass="40588">MLIAVIADDLTGAADTGVQLVRAGYRAAVVFRGEEVPAADAVSFDTDSRAMPAGFAAKRVVEAARAVRHAHLIYKKLDSTLRGNVAAELAAAFGAVGREHAIVAPAFPAAGRTTVAGNQLVHGVPVGETEMRNDPQTPVRESHVPTLLEGAFSSVGTLGADDLADPGLVRRTLEESECVVVDAERDDDLETLVRAVPNPAGALWVGSAGLALALGSVYPGPRARDADEQRAPVRPVLVVVGSMSGIAREQARRLVEEYGDVAVEAGRPDMPENAVATSGDALSRGTCAVVHSPEERGDFGESVLEPLAEIVARLSEEERFGGLVLTGGATAVGVARRLGASGILLQGEVEAGVPIGTLIGPNPYPAVTKAGGFGGQDTLLRAVEALSKGGKENP</sequence>
<evidence type="ECO:0000256" key="6">
    <source>
        <dbReference type="ARBA" id="ARBA00023277"/>
    </source>
</evidence>
<name>A0A6J4P473_9ACTN</name>
<organism evidence="9">
    <name type="scientific">uncultured Rubrobacteraceae bacterium</name>
    <dbReference type="NCBI Taxonomy" id="349277"/>
    <lineage>
        <taxon>Bacteria</taxon>
        <taxon>Bacillati</taxon>
        <taxon>Actinomycetota</taxon>
        <taxon>Rubrobacteria</taxon>
        <taxon>Rubrobacterales</taxon>
        <taxon>Rubrobacteraceae</taxon>
        <taxon>environmental samples</taxon>
    </lineage>
</organism>
<protein>
    <submittedName>
        <fullName evidence="9">Candidate type III effector Hop protein</fullName>
    </submittedName>
</protein>
<evidence type="ECO:0000256" key="5">
    <source>
        <dbReference type="ARBA" id="ARBA00022840"/>
    </source>
</evidence>
<evidence type="ECO:0000313" key="9">
    <source>
        <dbReference type="EMBL" id="CAA9405811.1"/>
    </source>
</evidence>
<comment type="similarity">
    <text evidence="1">Belongs to the four-carbon acid sugar kinase family.</text>
</comment>